<dbReference type="EMBL" id="WJQU01000003">
    <property type="protein sequence ID" value="KAJ6639011.1"/>
    <property type="molecule type" value="Genomic_DNA"/>
</dbReference>
<dbReference type="PROSITE" id="PS00211">
    <property type="entry name" value="ABC_TRANSPORTER_1"/>
    <property type="match status" value="2"/>
</dbReference>
<dbReference type="InterPro" id="IPR050173">
    <property type="entry name" value="ABC_transporter_C-like"/>
</dbReference>
<feature type="transmembrane region" description="Helical" evidence="13">
    <location>
        <begin position="1452"/>
        <end position="1474"/>
    </location>
</feature>
<dbReference type="OrthoDB" id="6500128at2759"/>
<evidence type="ECO:0000313" key="16">
    <source>
        <dbReference type="EMBL" id="KAJ6639011.1"/>
    </source>
</evidence>
<evidence type="ECO:0000256" key="1">
    <source>
        <dbReference type="ARBA" id="ARBA00004128"/>
    </source>
</evidence>
<dbReference type="FunFam" id="3.40.50.300:FF:000293">
    <property type="entry name" value="ATP binding cassette subfamily C member 1"/>
    <property type="match status" value="1"/>
</dbReference>
<dbReference type="FunFam" id="3.40.50.300:FF:000074">
    <property type="entry name" value="Multidrug resistance-associated protein 5 isoform 1"/>
    <property type="match status" value="1"/>
</dbReference>
<evidence type="ECO:0000256" key="7">
    <source>
        <dbReference type="ARBA" id="ARBA00022741"/>
    </source>
</evidence>
<dbReference type="InterPro" id="IPR003593">
    <property type="entry name" value="AAA+_ATPase"/>
</dbReference>
<dbReference type="InterPro" id="IPR036640">
    <property type="entry name" value="ABC1_TM_sf"/>
</dbReference>
<feature type="transmembrane region" description="Helical" evidence="13">
    <location>
        <begin position="1041"/>
        <end position="1059"/>
    </location>
</feature>
<keyword evidence="4" id="KW-0926">Vacuole</keyword>
<dbReference type="Gene3D" id="3.60.10.10">
    <property type="entry name" value="Endonuclease/exonuclease/phosphatase"/>
    <property type="match status" value="1"/>
</dbReference>
<keyword evidence="9 13" id="KW-1133">Transmembrane helix</keyword>
<dbReference type="PROSITE" id="PS50929">
    <property type="entry name" value="ABC_TM1F"/>
    <property type="match status" value="2"/>
</dbReference>
<evidence type="ECO:0000256" key="2">
    <source>
        <dbReference type="ARBA" id="ARBA00009726"/>
    </source>
</evidence>
<dbReference type="Pfam" id="PF24357">
    <property type="entry name" value="TMD0_ABC"/>
    <property type="match status" value="1"/>
</dbReference>
<dbReference type="Pfam" id="PF00005">
    <property type="entry name" value="ABC_tran"/>
    <property type="match status" value="2"/>
</dbReference>
<name>A0A9Q0MVY5_9DIPT</name>
<feature type="transmembrane region" description="Helical" evidence="13">
    <location>
        <begin position="1181"/>
        <end position="1201"/>
    </location>
</feature>
<feature type="transmembrane region" description="Helical" evidence="13">
    <location>
        <begin position="590"/>
        <end position="618"/>
    </location>
</feature>
<proteinExistence type="inferred from homology"/>
<comment type="similarity">
    <text evidence="2">Belongs to the ABC transporter superfamily. ABCC family. Conjugate transporter (TC 3.A.1.208) subfamily.</text>
</comment>
<comment type="subcellular location">
    <subcellularLocation>
        <location evidence="1">Vacuole membrane</location>
        <topology evidence="1">Multi-pass membrane protein</topology>
    </subcellularLocation>
</comment>
<evidence type="ECO:0000256" key="6">
    <source>
        <dbReference type="ARBA" id="ARBA00022737"/>
    </source>
</evidence>
<feature type="non-terminal residue" evidence="16">
    <location>
        <position position="1624"/>
    </location>
</feature>
<comment type="caution">
    <text evidence="16">The sequence shown here is derived from an EMBL/GenBank/DDBJ whole genome shotgun (WGS) entry which is preliminary data.</text>
</comment>
<dbReference type="SUPFAM" id="SSF52540">
    <property type="entry name" value="P-loop containing nucleoside triphosphate hydrolases"/>
    <property type="match status" value="2"/>
</dbReference>
<keyword evidence="3" id="KW-0813">Transport</keyword>
<dbReference type="GO" id="GO:0015431">
    <property type="term" value="F:ABC-type glutathione S-conjugate transporter activity"/>
    <property type="evidence" value="ECO:0007669"/>
    <property type="project" value="UniProtKB-EC"/>
</dbReference>
<dbReference type="GO" id="GO:0005774">
    <property type="term" value="C:vacuolar membrane"/>
    <property type="evidence" value="ECO:0007669"/>
    <property type="project" value="UniProtKB-SubCell"/>
</dbReference>
<feature type="transmembrane region" description="Helical" evidence="13">
    <location>
        <begin position="505"/>
        <end position="522"/>
    </location>
</feature>
<feature type="transmembrane region" description="Helical" evidence="13">
    <location>
        <begin position="463"/>
        <end position="485"/>
    </location>
</feature>
<keyword evidence="5 13" id="KW-0812">Transmembrane</keyword>
<evidence type="ECO:0000256" key="8">
    <source>
        <dbReference type="ARBA" id="ARBA00022840"/>
    </source>
</evidence>
<evidence type="ECO:0000259" key="14">
    <source>
        <dbReference type="PROSITE" id="PS50893"/>
    </source>
</evidence>
<dbReference type="InterPro" id="IPR036691">
    <property type="entry name" value="Endo/exonu/phosph_ase_sf"/>
</dbReference>
<dbReference type="InterPro" id="IPR056227">
    <property type="entry name" value="TMD0_ABC"/>
</dbReference>
<dbReference type="GO" id="GO:0016887">
    <property type="term" value="F:ATP hydrolysis activity"/>
    <property type="evidence" value="ECO:0007669"/>
    <property type="project" value="InterPro"/>
</dbReference>
<feature type="transmembrane region" description="Helical" evidence="13">
    <location>
        <begin position="1350"/>
        <end position="1368"/>
    </location>
</feature>
<feature type="domain" description="ABC transmembrane type-1" evidence="15">
    <location>
        <begin position="465"/>
        <end position="745"/>
    </location>
</feature>
<dbReference type="FunFam" id="1.20.1560.10:FF:000020">
    <property type="entry name" value="ABC metal ion transporter"/>
    <property type="match status" value="1"/>
</dbReference>
<evidence type="ECO:0000259" key="15">
    <source>
        <dbReference type="PROSITE" id="PS50929"/>
    </source>
</evidence>
<dbReference type="CDD" id="cd03244">
    <property type="entry name" value="ABCC_MRP_domain2"/>
    <property type="match status" value="1"/>
</dbReference>
<comment type="catalytic activity">
    <reaction evidence="12">
        <text>leukotriene C4(in) + ATP + H2O = leukotriene C4(out) + ADP + phosphate + H(+)</text>
        <dbReference type="Rhea" id="RHEA:38963"/>
        <dbReference type="ChEBI" id="CHEBI:15377"/>
        <dbReference type="ChEBI" id="CHEBI:15378"/>
        <dbReference type="ChEBI" id="CHEBI:30616"/>
        <dbReference type="ChEBI" id="CHEBI:43474"/>
        <dbReference type="ChEBI" id="CHEBI:57973"/>
        <dbReference type="ChEBI" id="CHEBI:456216"/>
    </reaction>
    <physiologicalReaction direction="left-to-right" evidence="12">
        <dbReference type="Rhea" id="RHEA:38964"/>
    </physiologicalReaction>
</comment>
<feature type="transmembrane region" description="Helical" evidence="13">
    <location>
        <begin position="1142"/>
        <end position="1161"/>
    </location>
</feature>
<dbReference type="FunFam" id="1.20.1560.10:FF:000001">
    <property type="entry name" value="ATP-binding cassette subfamily C member 1"/>
    <property type="match status" value="1"/>
</dbReference>
<dbReference type="CDD" id="cd18595">
    <property type="entry name" value="ABC_6TM_MRP1_2_3_6_D1_like"/>
    <property type="match status" value="1"/>
</dbReference>
<dbReference type="PANTHER" id="PTHR24223:SF443">
    <property type="entry name" value="MULTIDRUG-RESISTANCE LIKE PROTEIN 1, ISOFORM I"/>
    <property type="match status" value="1"/>
</dbReference>
<evidence type="ECO:0000256" key="11">
    <source>
        <dbReference type="ARBA" id="ARBA00024220"/>
    </source>
</evidence>
<evidence type="ECO:0000256" key="10">
    <source>
        <dbReference type="ARBA" id="ARBA00023136"/>
    </source>
</evidence>
<organism evidence="16 17">
    <name type="scientific">Pseudolycoriella hygida</name>
    <dbReference type="NCBI Taxonomy" id="35572"/>
    <lineage>
        <taxon>Eukaryota</taxon>
        <taxon>Metazoa</taxon>
        <taxon>Ecdysozoa</taxon>
        <taxon>Arthropoda</taxon>
        <taxon>Hexapoda</taxon>
        <taxon>Insecta</taxon>
        <taxon>Pterygota</taxon>
        <taxon>Neoptera</taxon>
        <taxon>Endopterygota</taxon>
        <taxon>Diptera</taxon>
        <taxon>Nematocera</taxon>
        <taxon>Sciaroidea</taxon>
        <taxon>Sciaridae</taxon>
        <taxon>Pseudolycoriella</taxon>
    </lineage>
</organism>
<reference evidence="16" key="1">
    <citation type="submission" date="2022-07" db="EMBL/GenBank/DDBJ databases">
        <authorList>
            <person name="Trinca V."/>
            <person name="Uliana J.V.C."/>
            <person name="Torres T.T."/>
            <person name="Ward R.J."/>
            <person name="Monesi N."/>
        </authorList>
    </citation>
    <scope>NUCLEOTIDE SEQUENCE</scope>
    <source>
        <strain evidence="16">HSMRA1968</strain>
        <tissue evidence="16">Whole embryos</tissue>
    </source>
</reference>
<feature type="domain" description="ABC transporter" evidence="14">
    <location>
        <begin position="782"/>
        <end position="1016"/>
    </location>
</feature>
<sequence>WLYLLSEVSLPFMVCSTILSYRRLMAQALRLNGLSPLTSICMPNIVLKSAFPDGNTSLNVAHINADGLRPKIDEFRKVIKGVNLHCVAISETHFKSYITSKSVELEGYRLLRNDRPVRRKGGVALYVKKSLHARIVSESASSRLLLEKVSFSWDNDGEEILKSIDMKVNNGELVAIVGSVGSGKSSLLSAVLGEMSKLSGRVHVVGKTAYVSQQAWIQNCTLRANILFGKPFDEKRYQSVIAACALEMDIGMLPAGDQTEIGEKGINLSGGQKQRISLARAVYHEADIYLLDDPLSAVDAHVGQHIFECVIGPTGLLANKTRIVVTHAVNYLPKVDKIFVLKDGTITESGDYITLLKRGGAFAEFLLEFVRDAVQDANDDEHFESQIADDTLLLERLSSRISESSQKENVVQLLRQSSESSAKNVPSESVRIQDRLIDEEELRVGSVKFEVYEHYVKSVGVKWMIFMLLANAVFQGFSIGSNMWLSRWSTDSNAGSDTHLRDTYLGVYGAFGLFMCISGFLLDLAPRLGGLVAGLRLHQTLLHGILRAPLSFFETTPTGRILSRFASDIDGIDNTLPQMLSGAFGMGFEVLATVVVISISTSWFLIAVIPIAFLYYMLQRIYIAASRQLKRLSSVTRSPIYSHFGETLQGAHTIRAFAAQKRFIEESDERVDWNQASQFANIVANRWLGIRLEIVGTLIILFAALFAVLNRDVVSSGIAGLSIAYALQITKTLNWLVRTISVVETEAVSVERVKEYSQIKSEAPWNVPSQKLANNWPEVGTVEFNDFELRYRDGLDLTLKGLSFKIDGSEKVGIVGRTGAGKSSLTLALFRIIESAGGSIVIDGQDISKLGLHDLRSRLTIIPQDPVLFSGTLRLNLDPFEQNSDEELWTALEHAHLKAFVQELTAGLNHEITEGGENLSVGQRQLICLARALLRKTKILILDEATAAIDLETDDLIQKTIRKEFNDCTILTIAHRLNTIMDSDKVIVLDQGKVLEFGSPKELLQNEMSTFYGMAKESGLNTNLTWHTNDPDLTVCFQRTVLVWAPCLFLWIFLWLDVVRIKRAMNRDIPWGALNLSKLAFTVALIALTAVEFYIVLLHANAGGNIYPVDFYTPLIKIASFMLSGTLVYLNRKNGLQSSGLLFLFWFFLFLFSIPQCRSEFRDRTIGKENLIENYWDDYRFVSFMLFFAMTTIVFLLNCFVDKEPSYTKYPNTKNPCPEANSNFLSKLFFAWFDKMAWKGFKAPLTTTDLWDLQAENKAIEIVPAFAKHWKNAENASSVQTNKKNSVKKERRKVSILPALWKTFGGSLFFAWMLKVGYDVITFMLPQLLGLTIGFVDASKGDNRPELWKGILYASLLFIVATVQTVIFNQFFHRMYIIGFRIRTALINAIYCKSLRVSNAARKESTIGEITNLMSIDANRFTEIMLSIDLVWSAPFQISLAMYFLWSMLGPAVLAGLAVMLISMPITGLLLNVIRKYYTKQMANKDERIKMMNEILNGVKVLKLYAWENSFEGIVSNIRQKEVNTLRKSAYLGSLTNLIWFIVPYLVSLFTFGVFVLIDERNVLTPQIAFVSLNLFNIIRFPLVLLPDLVSNLIQTRVSITRIDKFLNSDELDEDSIEHSDEKG</sequence>
<feature type="transmembrane region" description="Helical" evidence="13">
    <location>
        <begin position="1111"/>
        <end position="1130"/>
    </location>
</feature>
<feature type="transmembrane region" description="Helical" evidence="13">
    <location>
        <begin position="688"/>
        <end position="709"/>
    </location>
</feature>
<dbReference type="Proteomes" id="UP001151699">
    <property type="component" value="Chromosome X"/>
</dbReference>
<dbReference type="CDD" id="cd18603">
    <property type="entry name" value="ABC_6TM_MRP1_2_3_6_D2_like"/>
    <property type="match status" value="1"/>
</dbReference>
<feature type="domain" description="ABC transporter" evidence="14">
    <location>
        <begin position="144"/>
        <end position="368"/>
    </location>
</feature>
<dbReference type="InterPro" id="IPR003439">
    <property type="entry name" value="ABC_transporter-like_ATP-bd"/>
</dbReference>
<accession>A0A9Q0MVY5</accession>
<evidence type="ECO:0000313" key="17">
    <source>
        <dbReference type="Proteomes" id="UP001151699"/>
    </source>
</evidence>
<evidence type="ECO:0000256" key="4">
    <source>
        <dbReference type="ARBA" id="ARBA00022554"/>
    </source>
</evidence>
<dbReference type="InterPro" id="IPR027417">
    <property type="entry name" value="P-loop_NTPase"/>
</dbReference>
<feature type="transmembrane region" description="Helical" evidence="13">
    <location>
        <begin position="1564"/>
        <end position="1586"/>
    </location>
</feature>
<feature type="transmembrane region" description="Helical" evidence="13">
    <location>
        <begin position="1294"/>
        <end position="1314"/>
    </location>
</feature>
<dbReference type="CDD" id="cd03250">
    <property type="entry name" value="ABCC_MRP_domain1"/>
    <property type="match status" value="1"/>
</dbReference>
<dbReference type="PANTHER" id="PTHR24223">
    <property type="entry name" value="ATP-BINDING CASSETTE SUB-FAMILY C"/>
    <property type="match status" value="1"/>
</dbReference>
<evidence type="ECO:0000256" key="5">
    <source>
        <dbReference type="ARBA" id="ARBA00022692"/>
    </source>
</evidence>
<feature type="domain" description="ABC transmembrane type-1" evidence="15">
    <location>
        <begin position="1314"/>
        <end position="1595"/>
    </location>
</feature>
<evidence type="ECO:0000256" key="12">
    <source>
        <dbReference type="ARBA" id="ARBA00047523"/>
    </source>
</evidence>
<dbReference type="PROSITE" id="PS50893">
    <property type="entry name" value="ABC_TRANSPORTER_2"/>
    <property type="match status" value="2"/>
</dbReference>
<dbReference type="SUPFAM" id="SSF90123">
    <property type="entry name" value="ABC transporter transmembrane region"/>
    <property type="match status" value="2"/>
</dbReference>
<dbReference type="SMART" id="SM00382">
    <property type="entry name" value="AAA"/>
    <property type="match status" value="2"/>
</dbReference>
<feature type="transmembrane region" description="Helical" evidence="13">
    <location>
        <begin position="1424"/>
        <end position="1446"/>
    </location>
</feature>
<dbReference type="Pfam" id="PF00664">
    <property type="entry name" value="ABC_membrane"/>
    <property type="match status" value="2"/>
</dbReference>
<dbReference type="GO" id="GO:0000323">
    <property type="term" value="C:lytic vacuole"/>
    <property type="evidence" value="ECO:0007669"/>
    <property type="project" value="UniProtKB-ARBA"/>
</dbReference>
<keyword evidence="6" id="KW-0677">Repeat</keyword>
<protein>
    <recommendedName>
        <fullName evidence="11">ABC-type glutathione-S-conjugate transporter</fullName>
        <ecNumber evidence="11">7.6.2.3</ecNumber>
    </recommendedName>
</protein>
<evidence type="ECO:0000256" key="3">
    <source>
        <dbReference type="ARBA" id="ARBA00022448"/>
    </source>
</evidence>
<keyword evidence="8" id="KW-0067">ATP-binding</keyword>
<evidence type="ECO:0000256" key="9">
    <source>
        <dbReference type="ARBA" id="ARBA00022989"/>
    </source>
</evidence>
<keyword evidence="7" id="KW-0547">Nucleotide-binding</keyword>
<keyword evidence="17" id="KW-1185">Reference proteome</keyword>
<feature type="transmembrane region" description="Helical" evidence="13">
    <location>
        <begin position="1538"/>
        <end position="1558"/>
    </location>
</feature>
<dbReference type="Gene3D" id="3.40.50.300">
    <property type="entry name" value="P-loop containing nucleotide triphosphate hydrolases"/>
    <property type="match status" value="2"/>
</dbReference>
<feature type="transmembrane region" description="Helical" evidence="13">
    <location>
        <begin position="1079"/>
        <end position="1099"/>
    </location>
</feature>
<evidence type="ECO:0000256" key="13">
    <source>
        <dbReference type="SAM" id="Phobius"/>
    </source>
</evidence>
<dbReference type="GO" id="GO:0005524">
    <property type="term" value="F:ATP binding"/>
    <property type="evidence" value="ECO:0007669"/>
    <property type="project" value="UniProtKB-KW"/>
</dbReference>
<gene>
    <name evidence="16" type="primary">ABCC1_6</name>
    <name evidence="16" type="ORF">Bhyg_11750</name>
</gene>
<dbReference type="InterPro" id="IPR011527">
    <property type="entry name" value="ABC1_TM_dom"/>
</dbReference>
<keyword evidence="10 13" id="KW-0472">Membrane</keyword>
<dbReference type="EC" id="7.6.2.3" evidence="11"/>
<dbReference type="Gene3D" id="1.20.1560.10">
    <property type="entry name" value="ABC transporter type 1, transmembrane domain"/>
    <property type="match status" value="2"/>
</dbReference>
<dbReference type="InterPro" id="IPR017871">
    <property type="entry name" value="ABC_transporter-like_CS"/>
</dbReference>
<dbReference type="SUPFAM" id="SSF56219">
    <property type="entry name" value="DNase I-like"/>
    <property type="match status" value="1"/>
</dbReference>